<feature type="domain" description="Outer membrane protein beta-barrel" evidence="3">
    <location>
        <begin position="6"/>
        <end position="175"/>
    </location>
</feature>
<dbReference type="AlphaFoldDB" id="A0A917I0D0"/>
<comment type="caution">
    <text evidence="4">The sequence shown here is derived from an EMBL/GenBank/DDBJ whole genome shotgun (WGS) entry which is preliminary data.</text>
</comment>
<dbReference type="Pfam" id="PF13505">
    <property type="entry name" value="OMP_b-brl"/>
    <property type="match status" value="1"/>
</dbReference>
<dbReference type="EMBL" id="BMJW01000002">
    <property type="protein sequence ID" value="GGG99596.1"/>
    <property type="molecule type" value="Genomic_DNA"/>
</dbReference>
<evidence type="ECO:0000259" key="3">
    <source>
        <dbReference type="Pfam" id="PF13505"/>
    </source>
</evidence>
<evidence type="ECO:0000313" key="4">
    <source>
        <dbReference type="EMBL" id="GGG99596.1"/>
    </source>
</evidence>
<organism evidence="4 5">
    <name type="scientific">Polaribacter pacificus</name>
    <dbReference type="NCBI Taxonomy" id="1775173"/>
    <lineage>
        <taxon>Bacteria</taxon>
        <taxon>Pseudomonadati</taxon>
        <taxon>Bacteroidota</taxon>
        <taxon>Flavobacteriia</taxon>
        <taxon>Flavobacteriales</taxon>
        <taxon>Flavobacteriaceae</taxon>
    </lineage>
</organism>
<keyword evidence="5" id="KW-1185">Reference proteome</keyword>
<dbReference type="RefSeq" id="WP_188598937.1">
    <property type="nucleotide sequence ID" value="NZ_BMJW01000002.1"/>
</dbReference>
<gene>
    <name evidence="4" type="ORF">GCM10011416_17450</name>
</gene>
<dbReference type="InterPro" id="IPR027385">
    <property type="entry name" value="Beta-barrel_OMP"/>
</dbReference>
<reference evidence="4" key="1">
    <citation type="journal article" date="2014" name="Int. J. Syst. Evol. Microbiol.">
        <title>Complete genome sequence of Corynebacterium casei LMG S-19264T (=DSM 44701T), isolated from a smear-ripened cheese.</title>
        <authorList>
            <consortium name="US DOE Joint Genome Institute (JGI-PGF)"/>
            <person name="Walter F."/>
            <person name="Albersmeier A."/>
            <person name="Kalinowski J."/>
            <person name="Ruckert C."/>
        </authorList>
    </citation>
    <scope>NUCLEOTIDE SEQUENCE</scope>
    <source>
        <strain evidence="4">CGMCC 1.15763</strain>
    </source>
</reference>
<dbReference type="Proteomes" id="UP000633278">
    <property type="component" value="Unassembled WGS sequence"/>
</dbReference>
<reference evidence="4" key="2">
    <citation type="submission" date="2020-09" db="EMBL/GenBank/DDBJ databases">
        <authorList>
            <person name="Sun Q."/>
            <person name="Zhou Y."/>
        </authorList>
    </citation>
    <scope>NUCLEOTIDE SEQUENCE</scope>
    <source>
        <strain evidence="4">CGMCC 1.15763</strain>
    </source>
</reference>
<accession>A0A917I0D0</accession>
<feature type="signal peptide" evidence="2">
    <location>
        <begin position="1"/>
        <end position="19"/>
    </location>
</feature>
<evidence type="ECO:0000313" key="5">
    <source>
        <dbReference type="Proteomes" id="UP000633278"/>
    </source>
</evidence>
<proteinExistence type="predicted"/>
<feature type="chain" id="PRO_5037939730" description="Outer membrane protein beta-barrel domain-containing protein" evidence="2">
    <location>
        <begin position="20"/>
        <end position="176"/>
    </location>
</feature>
<protein>
    <recommendedName>
        <fullName evidence="3">Outer membrane protein beta-barrel domain-containing protein</fullName>
    </recommendedName>
</protein>
<sequence>MKNLFSLFVVVFLSYGTLAAQDKTFGVSVGYQYVGAVVDGGGYSGFDGASGYYIGVFKNFHVIEKLSFQPEVAFSQTFSQSESMSQIMLPMLLKYEMTQGFSVQGGPLMGIALEESPGIKSFGVAFAIGAAYDFSELLFFSIRYAFGASNQLEDQVFPGVTGRYNYFQAGLAYRFL</sequence>
<evidence type="ECO:0000256" key="2">
    <source>
        <dbReference type="SAM" id="SignalP"/>
    </source>
</evidence>
<keyword evidence="1 2" id="KW-0732">Signal</keyword>
<name>A0A917I0D0_9FLAO</name>
<evidence type="ECO:0000256" key="1">
    <source>
        <dbReference type="ARBA" id="ARBA00022729"/>
    </source>
</evidence>